<dbReference type="GO" id="GO:0016020">
    <property type="term" value="C:membrane"/>
    <property type="evidence" value="ECO:0007669"/>
    <property type="project" value="UniProtKB-SubCell"/>
</dbReference>
<organism evidence="7 8">
    <name type="scientific">Microbaculum marinum</name>
    <dbReference type="NCBI Taxonomy" id="1764581"/>
    <lineage>
        <taxon>Bacteria</taxon>
        <taxon>Pseudomonadati</taxon>
        <taxon>Pseudomonadota</taxon>
        <taxon>Alphaproteobacteria</taxon>
        <taxon>Hyphomicrobiales</taxon>
        <taxon>Tepidamorphaceae</taxon>
        <taxon>Microbaculum</taxon>
    </lineage>
</organism>
<dbReference type="CDD" id="cd13963">
    <property type="entry name" value="PT_UbiA_2"/>
    <property type="match status" value="1"/>
</dbReference>
<feature type="transmembrane region" description="Helical" evidence="6">
    <location>
        <begin position="309"/>
        <end position="331"/>
    </location>
</feature>
<dbReference type="GO" id="GO:0016765">
    <property type="term" value="F:transferase activity, transferring alkyl or aryl (other than methyl) groups"/>
    <property type="evidence" value="ECO:0007669"/>
    <property type="project" value="InterPro"/>
</dbReference>
<evidence type="ECO:0000256" key="4">
    <source>
        <dbReference type="ARBA" id="ARBA00022989"/>
    </source>
</evidence>
<keyword evidence="8" id="KW-1185">Reference proteome</keyword>
<evidence type="ECO:0000256" key="5">
    <source>
        <dbReference type="ARBA" id="ARBA00023136"/>
    </source>
</evidence>
<dbReference type="Proteomes" id="UP001378188">
    <property type="component" value="Unassembled WGS sequence"/>
</dbReference>
<evidence type="ECO:0000256" key="6">
    <source>
        <dbReference type="SAM" id="Phobius"/>
    </source>
</evidence>
<protein>
    <submittedName>
        <fullName evidence="7">UbiA family prenyltransferase</fullName>
    </submittedName>
</protein>
<dbReference type="InterPro" id="IPR036412">
    <property type="entry name" value="HAD-like_sf"/>
</dbReference>
<keyword evidence="4 6" id="KW-1133">Transmembrane helix</keyword>
<name>A0AAW9RFU8_9HYPH</name>
<dbReference type="EMBL" id="JAZHOF010000005">
    <property type="protein sequence ID" value="MEJ8572624.1"/>
    <property type="molecule type" value="Genomic_DNA"/>
</dbReference>
<dbReference type="InterPro" id="IPR023214">
    <property type="entry name" value="HAD_sf"/>
</dbReference>
<accession>A0AAW9RFU8</accession>
<feature type="transmembrane region" description="Helical" evidence="6">
    <location>
        <begin position="444"/>
        <end position="462"/>
    </location>
</feature>
<dbReference type="Gene3D" id="3.40.50.1000">
    <property type="entry name" value="HAD superfamily/HAD-like"/>
    <property type="match status" value="1"/>
</dbReference>
<dbReference type="InterPro" id="IPR044878">
    <property type="entry name" value="UbiA_sf"/>
</dbReference>
<evidence type="ECO:0000256" key="2">
    <source>
        <dbReference type="ARBA" id="ARBA00022475"/>
    </source>
</evidence>
<feature type="transmembrane region" description="Helical" evidence="6">
    <location>
        <begin position="363"/>
        <end position="381"/>
    </location>
</feature>
<dbReference type="AlphaFoldDB" id="A0AAW9RFU8"/>
<keyword evidence="5 6" id="KW-0472">Membrane</keyword>
<feature type="transmembrane region" description="Helical" evidence="6">
    <location>
        <begin position="482"/>
        <end position="501"/>
    </location>
</feature>
<dbReference type="SUPFAM" id="SSF56784">
    <property type="entry name" value="HAD-like"/>
    <property type="match status" value="1"/>
</dbReference>
<keyword evidence="2" id="KW-1003">Cell membrane</keyword>
<dbReference type="RefSeq" id="WP_340330319.1">
    <property type="nucleotide sequence ID" value="NZ_JAZHOF010000005.1"/>
</dbReference>
<gene>
    <name evidence="7" type="ORF">V3328_14130</name>
</gene>
<dbReference type="InterPro" id="IPR000537">
    <property type="entry name" value="UbiA_prenyltransferase"/>
</dbReference>
<evidence type="ECO:0000313" key="8">
    <source>
        <dbReference type="Proteomes" id="UP001378188"/>
    </source>
</evidence>
<evidence type="ECO:0000313" key="7">
    <source>
        <dbReference type="EMBL" id="MEJ8572624.1"/>
    </source>
</evidence>
<feature type="transmembrane region" description="Helical" evidence="6">
    <location>
        <begin position="242"/>
        <end position="263"/>
    </location>
</feature>
<comment type="caution">
    <text evidence="7">The sequence shown here is derived from an EMBL/GenBank/DDBJ whole genome shotgun (WGS) entry which is preliminary data.</text>
</comment>
<comment type="subcellular location">
    <subcellularLocation>
        <location evidence="1">Membrane</location>
        <topology evidence="1">Multi-pass membrane protein</topology>
    </subcellularLocation>
</comment>
<feature type="transmembrane region" description="Helical" evidence="6">
    <location>
        <begin position="410"/>
        <end position="432"/>
    </location>
</feature>
<proteinExistence type="predicted"/>
<dbReference type="NCBIfam" id="NF006088">
    <property type="entry name" value="PRK08238.1"/>
    <property type="match status" value="1"/>
</dbReference>
<feature type="transmembrane region" description="Helical" evidence="6">
    <location>
        <begin position="284"/>
        <end position="303"/>
    </location>
</feature>
<keyword evidence="3 6" id="KW-0812">Transmembrane</keyword>
<sequence length="503" mass="54032">MTTHSRPAPPASPDIAVAQAGTGAEATGPDTPLVLDLDGSLIRCDLLHETALAYVRRNPLRIFVLARWLLEGRAAVKRKLAERVSVDVDFLPVNEELAAFATEAKANGRTVVLATAADVFLASAIARRFPFIDKVVASDGVTNIKGAAKADKLAELYPDGFAYAGDSAADLAVWRRAKSVVIVEARGSVERDARQAGPVEAVFPRKSVARAFAKAARPHQWAKNALVFAPLILGGHLADPAAWVNALIAFVAISILASTTYLLNDLFDLPEDRLHWSKRHRPLASGRLPVLYAIAALPVGFLLSFGLGALIGAIAVVILLAYLLLTVAYSMSLKRQPILDAFTLAVLFTLRLGLGITAAQVVVSPWLLVFSMFLFSSLSFAKRHTEIERMATLGERKVAGRGYLSSDGPLILAMGVSSGLAAVMIMVLYLINDAFQAGLYQNSVWLWAFPPVLFLWIGRIWLLCQRGELNDDPVAFAVRDRASVALGAVMAAAFLAAWFGLGA</sequence>
<dbReference type="Gene3D" id="1.10.357.140">
    <property type="entry name" value="UbiA prenyltransferase"/>
    <property type="match status" value="1"/>
</dbReference>
<evidence type="ECO:0000256" key="1">
    <source>
        <dbReference type="ARBA" id="ARBA00004141"/>
    </source>
</evidence>
<reference evidence="7 8" key="1">
    <citation type="submission" date="2024-02" db="EMBL/GenBank/DDBJ databases">
        <title>Genome analysis and characterization of Microbaculum marinisediminis sp. nov., isolated from marine sediment.</title>
        <authorList>
            <person name="Du Z.-J."/>
            <person name="Ye Y.-Q."/>
            <person name="Zhang Z.-R."/>
            <person name="Yuan S.-M."/>
            <person name="Zhang X.-Y."/>
        </authorList>
    </citation>
    <scope>NUCLEOTIDE SEQUENCE [LARGE SCALE GENOMIC DNA]</scope>
    <source>
        <strain evidence="7 8">SDUM1044001</strain>
    </source>
</reference>
<evidence type="ECO:0000256" key="3">
    <source>
        <dbReference type="ARBA" id="ARBA00022692"/>
    </source>
</evidence>
<dbReference type="Pfam" id="PF01040">
    <property type="entry name" value="UbiA"/>
    <property type="match status" value="1"/>
</dbReference>